<dbReference type="EMBL" id="FQ790327">
    <property type="protein sequence ID" value="CCD50647.1"/>
    <property type="molecule type" value="Genomic_DNA"/>
</dbReference>
<evidence type="ECO:0000313" key="2">
    <source>
        <dbReference type="Proteomes" id="UP000008177"/>
    </source>
</evidence>
<reference evidence="2" key="1">
    <citation type="journal article" date="2011" name="PLoS Genet.">
        <title>Genomic analysis of the necrotrophic fungal pathogens Sclerotinia sclerotiorum and Botrytis cinerea.</title>
        <authorList>
            <person name="Amselem J."/>
            <person name="Cuomo C.A."/>
            <person name="van Kan J.A."/>
            <person name="Viaud M."/>
            <person name="Benito E.P."/>
            <person name="Couloux A."/>
            <person name="Coutinho P.M."/>
            <person name="de Vries R.P."/>
            <person name="Dyer P.S."/>
            <person name="Fillinger S."/>
            <person name="Fournier E."/>
            <person name="Gout L."/>
            <person name="Hahn M."/>
            <person name="Kohn L."/>
            <person name="Lapalu N."/>
            <person name="Plummer K.M."/>
            <person name="Pradier J.M."/>
            <person name="Quevillon E."/>
            <person name="Sharon A."/>
            <person name="Simon A."/>
            <person name="ten Have A."/>
            <person name="Tudzynski B."/>
            <person name="Tudzynski P."/>
            <person name="Wincker P."/>
            <person name="Andrew M."/>
            <person name="Anthouard V."/>
            <person name="Beever R.E."/>
            <person name="Beffa R."/>
            <person name="Benoit I."/>
            <person name="Bouzid O."/>
            <person name="Brault B."/>
            <person name="Chen Z."/>
            <person name="Choquer M."/>
            <person name="Collemare J."/>
            <person name="Cotton P."/>
            <person name="Danchin E.G."/>
            <person name="Da Silva C."/>
            <person name="Gautier A."/>
            <person name="Giraud C."/>
            <person name="Giraud T."/>
            <person name="Gonzalez C."/>
            <person name="Grossetete S."/>
            <person name="Guldener U."/>
            <person name="Henrissat B."/>
            <person name="Howlett B.J."/>
            <person name="Kodira C."/>
            <person name="Kretschmer M."/>
            <person name="Lappartient A."/>
            <person name="Leroch M."/>
            <person name="Levis C."/>
            <person name="Mauceli E."/>
            <person name="Neuveglise C."/>
            <person name="Oeser B."/>
            <person name="Pearson M."/>
            <person name="Poulain J."/>
            <person name="Poussereau N."/>
            <person name="Quesneville H."/>
            <person name="Rascle C."/>
            <person name="Schumacher J."/>
            <person name="Segurens B."/>
            <person name="Sexton A."/>
            <person name="Silva E."/>
            <person name="Sirven C."/>
            <person name="Soanes D.M."/>
            <person name="Talbot N.J."/>
            <person name="Templeton M."/>
            <person name="Yandava C."/>
            <person name="Yarden O."/>
            <person name="Zeng Q."/>
            <person name="Rollins J.A."/>
            <person name="Lebrun M.H."/>
            <person name="Dickman M."/>
        </authorList>
    </citation>
    <scope>NUCLEOTIDE SEQUENCE [LARGE SCALE GENOMIC DNA]</scope>
    <source>
        <strain evidence="2">T4</strain>
    </source>
</reference>
<accession>G2YFU9</accession>
<sequence length="68" mass="7412">MDKDNVACLVWPVCAAPTKLVFPKNPGAVFYMKFVSSLTPANAHFTWLHAYTVDGSLPLVICNPSSDN</sequence>
<dbReference type="AlphaFoldDB" id="G2YFU9"/>
<dbReference type="HOGENOM" id="CLU_2793712_0_0_1"/>
<organism evidence="1 2">
    <name type="scientific">Botryotinia fuckeliana (strain T4)</name>
    <name type="common">Noble rot fungus</name>
    <name type="synonym">Botrytis cinerea</name>
    <dbReference type="NCBI Taxonomy" id="999810"/>
    <lineage>
        <taxon>Eukaryota</taxon>
        <taxon>Fungi</taxon>
        <taxon>Dikarya</taxon>
        <taxon>Ascomycota</taxon>
        <taxon>Pezizomycotina</taxon>
        <taxon>Leotiomycetes</taxon>
        <taxon>Helotiales</taxon>
        <taxon>Sclerotiniaceae</taxon>
        <taxon>Botrytis</taxon>
    </lineage>
</organism>
<protein>
    <submittedName>
        <fullName evidence="1">Uncharacterized protein</fullName>
    </submittedName>
</protein>
<dbReference type="Proteomes" id="UP000008177">
    <property type="component" value="Unplaced contigs"/>
</dbReference>
<name>G2YFU9_BOTF4</name>
<evidence type="ECO:0000313" key="1">
    <source>
        <dbReference type="EMBL" id="CCD50647.1"/>
    </source>
</evidence>
<gene>
    <name evidence="1" type="ORF">BofuT4_uP024560.1</name>
</gene>
<dbReference type="InParanoid" id="G2YFU9"/>
<proteinExistence type="predicted"/>